<sequence>MLPRMDGVKAAIFIRRLAVFNETFAAVSRGRPNFTALRHECISGRKEDITSTFHRFLMEKRDEIDIALCLDNCRRLNKNWILFSMRVVLVNSDEIQANKITMKFFQPGHTFNIPFKHRW</sequence>
<accession>A0AAV4B226</accession>
<dbReference type="GO" id="GO:0016301">
    <property type="term" value="F:kinase activity"/>
    <property type="evidence" value="ECO:0007669"/>
    <property type="project" value="UniProtKB-KW"/>
</dbReference>
<protein>
    <submittedName>
        <fullName evidence="1">Cai-1 autoinducer sensor kinase/phosphatase cqss</fullName>
    </submittedName>
</protein>
<dbReference type="Proteomes" id="UP000735302">
    <property type="component" value="Unassembled WGS sequence"/>
</dbReference>
<reference evidence="1 2" key="1">
    <citation type="journal article" date="2021" name="Elife">
        <title>Chloroplast acquisition without the gene transfer in kleptoplastic sea slugs, Plakobranchus ocellatus.</title>
        <authorList>
            <person name="Maeda T."/>
            <person name="Takahashi S."/>
            <person name="Yoshida T."/>
            <person name="Shimamura S."/>
            <person name="Takaki Y."/>
            <person name="Nagai Y."/>
            <person name="Toyoda A."/>
            <person name="Suzuki Y."/>
            <person name="Arimoto A."/>
            <person name="Ishii H."/>
            <person name="Satoh N."/>
            <person name="Nishiyama T."/>
            <person name="Hasebe M."/>
            <person name="Maruyama T."/>
            <person name="Minagawa J."/>
            <person name="Obokata J."/>
            <person name="Shigenobu S."/>
        </authorList>
    </citation>
    <scope>NUCLEOTIDE SEQUENCE [LARGE SCALE GENOMIC DNA]</scope>
</reference>
<organism evidence="1 2">
    <name type="scientific">Plakobranchus ocellatus</name>
    <dbReference type="NCBI Taxonomy" id="259542"/>
    <lineage>
        <taxon>Eukaryota</taxon>
        <taxon>Metazoa</taxon>
        <taxon>Spiralia</taxon>
        <taxon>Lophotrochozoa</taxon>
        <taxon>Mollusca</taxon>
        <taxon>Gastropoda</taxon>
        <taxon>Heterobranchia</taxon>
        <taxon>Euthyneura</taxon>
        <taxon>Panpulmonata</taxon>
        <taxon>Sacoglossa</taxon>
        <taxon>Placobranchoidea</taxon>
        <taxon>Plakobranchidae</taxon>
        <taxon>Plakobranchus</taxon>
    </lineage>
</organism>
<evidence type="ECO:0000313" key="2">
    <source>
        <dbReference type="Proteomes" id="UP000735302"/>
    </source>
</evidence>
<name>A0AAV4B226_9GAST</name>
<keyword evidence="1" id="KW-0808">Transferase</keyword>
<keyword evidence="2" id="KW-1185">Reference proteome</keyword>
<proteinExistence type="predicted"/>
<dbReference type="AlphaFoldDB" id="A0AAV4B226"/>
<keyword evidence="1" id="KW-0418">Kinase</keyword>
<gene>
    <name evidence="1" type="ORF">PoB_003923400</name>
</gene>
<evidence type="ECO:0000313" key="1">
    <source>
        <dbReference type="EMBL" id="GFO12729.1"/>
    </source>
</evidence>
<comment type="caution">
    <text evidence="1">The sequence shown here is derived from an EMBL/GenBank/DDBJ whole genome shotgun (WGS) entry which is preliminary data.</text>
</comment>
<dbReference type="EMBL" id="BLXT01004456">
    <property type="protein sequence ID" value="GFO12729.1"/>
    <property type="molecule type" value="Genomic_DNA"/>
</dbReference>